<evidence type="ECO:0000313" key="2">
    <source>
        <dbReference type="EMBL" id="RBP39639.1"/>
    </source>
</evidence>
<keyword evidence="1" id="KW-0732">Signal</keyword>
<evidence type="ECO:0000313" key="3">
    <source>
        <dbReference type="Proteomes" id="UP000253426"/>
    </source>
</evidence>
<proteinExistence type="predicted"/>
<dbReference type="PROSITE" id="PS51257">
    <property type="entry name" value="PROKAR_LIPOPROTEIN"/>
    <property type="match status" value="1"/>
</dbReference>
<comment type="caution">
    <text evidence="2">The sequence shown here is derived from an EMBL/GenBank/DDBJ whole genome shotgun (WGS) entry which is preliminary data.</text>
</comment>
<dbReference type="PANTHER" id="PTHR37946">
    <property type="entry name" value="SLL1969 PROTEIN"/>
    <property type="match status" value="1"/>
</dbReference>
<dbReference type="InterPro" id="IPR029058">
    <property type="entry name" value="AB_hydrolase_fold"/>
</dbReference>
<feature type="signal peptide" evidence="1">
    <location>
        <begin position="1"/>
        <end position="29"/>
    </location>
</feature>
<accession>A0A366HCS8</accession>
<dbReference type="GO" id="GO:0016787">
    <property type="term" value="F:hydrolase activity"/>
    <property type="evidence" value="ECO:0007669"/>
    <property type="project" value="UniProtKB-KW"/>
</dbReference>
<dbReference type="Gene3D" id="3.40.50.1820">
    <property type="entry name" value="alpha/beta hydrolase"/>
    <property type="match status" value="1"/>
</dbReference>
<dbReference type="EMBL" id="QNRR01000009">
    <property type="protein sequence ID" value="RBP39639.1"/>
    <property type="molecule type" value="Genomic_DNA"/>
</dbReference>
<keyword evidence="2" id="KW-0378">Hydrolase</keyword>
<dbReference type="AlphaFoldDB" id="A0A366HCS8"/>
<name>A0A366HCS8_9BACT</name>
<organism evidence="2 3">
    <name type="scientific">Roseimicrobium gellanilyticum</name>
    <dbReference type="NCBI Taxonomy" id="748857"/>
    <lineage>
        <taxon>Bacteria</taxon>
        <taxon>Pseudomonadati</taxon>
        <taxon>Verrucomicrobiota</taxon>
        <taxon>Verrucomicrobiia</taxon>
        <taxon>Verrucomicrobiales</taxon>
        <taxon>Verrucomicrobiaceae</taxon>
        <taxon>Roseimicrobium</taxon>
    </lineage>
</organism>
<keyword evidence="3" id="KW-1185">Reference proteome</keyword>
<dbReference type="SUPFAM" id="SSF53474">
    <property type="entry name" value="alpha/beta-Hydrolases"/>
    <property type="match status" value="1"/>
</dbReference>
<protein>
    <submittedName>
        <fullName evidence="2">Triacylglycerol esterase/lipase EstA (Alpha/beta hydrolase family)</fullName>
    </submittedName>
</protein>
<evidence type="ECO:0000256" key="1">
    <source>
        <dbReference type="SAM" id="SignalP"/>
    </source>
</evidence>
<dbReference type="PANTHER" id="PTHR37946:SF1">
    <property type="entry name" value="SLL1969 PROTEIN"/>
    <property type="match status" value="1"/>
</dbReference>
<feature type="chain" id="PRO_5017075253" evidence="1">
    <location>
        <begin position="30"/>
        <end position="532"/>
    </location>
</feature>
<reference evidence="2 3" key="1">
    <citation type="submission" date="2018-06" db="EMBL/GenBank/DDBJ databases">
        <title>Genomic Encyclopedia of Type Strains, Phase IV (KMG-IV): sequencing the most valuable type-strain genomes for metagenomic binning, comparative biology and taxonomic classification.</title>
        <authorList>
            <person name="Goeker M."/>
        </authorList>
    </citation>
    <scope>NUCLEOTIDE SEQUENCE [LARGE SCALE GENOMIC DNA]</scope>
    <source>
        <strain evidence="2 3">DSM 25532</strain>
    </source>
</reference>
<sequence length="532" mass="58640">MSAKSPPFRFAIALLLPLLLGVSSCRTTAVLDPGGSRSIGTSGAPGSLALAQSAYTQLAANPTNTSASKTYHHALADLVKWYDALPVDQRTAACRAAGITVEQDTTDESGLHRYLLPSDVPRDLLTHCQGRTGIGVPVVAWRPTDGSGKLDNLRPPEGIFTPMTAVLDRKSTNHGDQWTLRFLWPIERKTISFSNRTEPLAADFSAPIAVLIQHAEELRKSGFRGMLNPTTDRVRREKLYLLQPYDPRKIPLIMVHGLQSTPVAFTNLMNDLLADPVIRSRYQVWHYHYPTGTPVMWNAMVFRRTLSSTLRMIDPEGDDYATNHLFVIGHSMGGVLTHTLVSDSGYKLWDGVVKVRPDKLHAPPISQQTLEDLFLFRHDPRVRRVIFISVPHRGSAIADNWIGDFGQYLYRADPKLNETLGPLLENHRDVIAPFLVGLAQAGKISSIRTLSAKSPSLMALSTLPPRVPFHSIIGQKKDGPKETGSDGVVPYASSHLEGAESELIVKHGHGSFRSPDAVTEIKRILRLHVGTK</sequence>
<dbReference type="Proteomes" id="UP000253426">
    <property type="component" value="Unassembled WGS sequence"/>
</dbReference>
<dbReference type="RefSeq" id="WP_113960540.1">
    <property type="nucleotide sequence ID" value="NZ_QNRR01000009.1"/>
</dbReference>
<gene>
    <name evidence="2" type="ORF">DES53_10966</name>
</gene>